<proteinExistence type="predicted"/>
<gene>
    <name evidence="1" type="ORF">CHITON_0151</name>
</gene>
<dbReference type="AlphaFoldDB" id="A0A160VQG0"/>
<evidence type="ECO:0000313" key="2">
    <source>
        <dbReference type="Proteomes" id="UP000093069"/>
    </source>
</evidence>
<sequence>MVNKRVVVVFDEFQEVANLGKDVLPKMRAEFQKHKGVTYVFGEQDGYDEANIPFSE</sequence>
<reference evidence="2" key="1">
    <citation type="submission" date="2016-01" db="EMBL/GenBank/DDBJ databases">
        <authorList>
            <person name="Vorgias C.E."/>
        </authorList>
    </citation>
    <scope>NUCLEOTIDE SEQUENCE [LARGE SCALE GENOMIC DNA]</scope>
</reference>
<dbReference type="Gene3D" id="3.40.50.300">
    <property type="entry name" value="P-loop containing nucleotide triphosphate hydrolases"/>
    <property type="match status" value="1"/>
</dbReference>
<dbReference type="KEGG" id="tch:CHITON_0151"/>
<dbReference type="Proteomes" id="UP000093069">
    <property type="component" value="Chromosome I"/>
</dbReference>
<organism evidence="1 2">
    <name type="scientific">Thermococcus chitonophagus</name>
    <dbReference type="NCBI Taxonomy" id="54262"/>
    <lineage>
        <taxon>Archaea</taxon>
        <taxon>Methanobacteriati</taxon>
        <taxon>Methanobacteriota</taxon>
        <taxon>Thermococci</taxon>
        <taxon>Thermococcales</taxon>
        <taxon>Thermococcaceae</taxon>
        <taxon>Thermococcus</taxon>
    </lineage>
</organism>
<name>A0A160VQG0_9EURY</name>
<dbReference type="STRING" id="54262.CHITON_0151"/>
<protein>
    <submittedName>
        <fullName evidence="1">Uncharacterized protein</fullName>
    </submittedName>
</protein>
<dbReference type="InterPro" id="IPR027417">
    <property type="entry name" value="P-loop_NTPase"/>
</dbReference>
<accession>A0A160VQG0</accession>
<evidence type="ECO:0000313" key="1">
    <source>
        <dbReference type="EMBL" id="CUX76930.1"/>
    </source>
</evidence>
<dbReference type="EMBL" id="LN999010">
    <property type="protein sequence ID" value="CUX76930.1"/>
    <property type="molecule type" value="Genomic_DNA"/>
</dbReference>